<dbReference type="Gene3D" id="3.40.50.10490">
    <property type="entry name" value="Glucose-6-phosphate isomerase like protein, domain 1"/>
    <property type="match status" value="2"/>
</dbReference>
<dbReference type="RefSeq" id="WP_110884949.1">
    <property type="nucleotide sequence ID" value="NZ_QJSX01000001.1"/>
</dbReference>
<reference evidence="10 11" key="1">
    <citation type="submission" date="2018-06" db="EMBL/GenBank/DDBJ databases">
        <title>Genomic Encyclopedia of Type Strains, Phase IV (KMG-IV): sequencing the most valuable type-strain genomes for metagenomic binning, comparative biology and taxonomic classification.</title>
        <authorList>
            <person name="Goeker M."/>
        </authorList>
    </citation>
    <scope>NUCLEOTIDE SEQUENCE [LARGE SCALE GENOMIC DNA]</scope>
    <source>
        <strain evidence="10 11">DSM 18048</strain>
    </source>
</reference>
<evidence type="ECO:0000256" key="7">
    <source>
        <dbReference type="ARBA" id="ARBA00029321"/>
    </source>
</evidence>
<comment type="catalytic activity">
    <reaction evidence="7 8 9">
        <text>alpha-D-glucose 6-phosphate = beta-D-fructose 6-phosphate</text>
        <dbReference type="Rhea" id="RHEA:11816"/>
        <dbReference type="ChEBI" id="CHEBI:57634"/>
        <dbReference type="ChEBI" id="CHEBI:58225"/>
        <dbReference type="EC" id="5.3.1.9"/>
    </reaction>
</comment>
<keyword evidence="11" id="KW-1185">Reference proteome</keyword>
<dbReference type="InterPro" id="IPR001672">
    <property type="entry name" value="G6P_Isomerase"/>
</dbReference>
<dbReference type="OrthoDB" id="140919at2"/>
<feature type="active site" evidence="8">
    <location>
        <position position="427"/>
    </location>
</feature>
<dbReference type="InterPro" id="IPR018189">
    <property type="entry name" value="Phosphoglucose_isomerase_CS"/>
</dbReference>
<evidence type="ECO:0000313" key="11">
    <source>
        <dbReference type="Proteomes" id="UP000248326"/>
    </source>
</evidence>
<sequence length="453" mass="49072">MLDLRNVDRARLGNDGLDFASELNAHAAKLEAARDAVQARFASGTDAYLGWMALPQGDVLPEVLRIAERAQGRFDDVVVLGIGGSSLGGLTLVTALQHPYFNLLGRRSAARVHFVDNVDGDVITGLLEVLDPRRTLVNVISKSGTTTETMAAYLSCKAWLSGALGADYKDHIVATTDPEKGILRPLAQREGYETLPVPPTVGGRFSVFSAVGLLPAALGGIDVRALLNGAKRAHDVFAAPASDNDVLKLALVNHLFAERGRNINVFMPYSTRLRFLSDWFAQLWAESLGKHRRGDGERVGTTPVKAVGTTDQHSQVQLYREGPKDKIVTLVKVEQADRAATIPNAEPNEPEMSYLGHKPYQTLMNAELVATAHALAEAGQPNVTLTLPRVDAENLGFLMQLLMLQTAVNGELLNINAFDQPGVELGKVLTYALMGRPGFDERREELQKAGVEI</sequence>
<evidence type="ECO:0000313" key="10">
    <source>
        <dbReference type="EMBL" id="PYE56458.1"/>
    </source>
</evidence>
<name>A0A318SBN5_9DEIO</name>
<dbReference type="UniPathway" id="UPA00138"/>
<keyword evidence="3 8" id="KW-0312">Gluconeogenesis</keyword>
<keyword evidence="4 8" id="KW-0963">Cytoplasm</keyword>
<evidence type="ECO:0000256" key="5">
    <source>
        <dbReference type="ARBA" id="ARBA00023152"/>
    </source>
</evidence>
<dbReference type="GO" id="GO:0097367">
    <property type="term" value="F:carbohydrate derivative binding"/>
    <property type="evidence" value="ECO:0007669"/>
    <property type="project" value="InterPro"/>
</dbReference>
<dbReference type="SUPFAM" id="SSF53697">
    <property type="entry name" value="SIS domain"/>
    <property type="match status" value="1"/>
</dbReference>
<proteinExistence type="inferred from homology"/>
<dbReference type="PANTHER" id="PTHR11469:SF1">
    <property type="entry name" value="GLUCOSE-6-PHOSPHATE ISOMERASE"/>
    <property type="match status" value="1"/>
</dbReference>
<dbReference type="GO" id="GO:0051156">
    <property type="term" value="P:glucose 6-phosphate metabolic process"/>
    <property type="evidence" value="ECO:0007669"/>
    <property type="project" value="TreeGrafter"/>
</dbReference>
<organism evidence="10 11">
    <name type="scientific">Deinococcus yavapaiensis KR-236</name>
    <dbReference type="NCBI Taxonomy" id="694435"/>
    <lineage>
        <taxon>Bacteria</taxon>
        <taxon>Thermotogati</taxon>
        <taxon>Deinococcota</taxon>
        <taxon>Deinococci</taxon>
        <taxon>Deinococcales</taxon>
        <taxon>Deinococcaceae</taxon>
        <taxon>Deinococcus</taxon>
    </lineage>
</organism>
<dbReference type="InterPro" id="IPR046348">
    <property type="entry name" value="SIS_dom_sf"/>
</dbReference>
<dbReference type="PANTHER" id="PTHR11469">
    <property type="entry name" value="GLUCOSE-6-PHOSPHATE ISOMERASE"/>
    <property type="match status" value="1"/>
</dbReference>
<dbReference type="GO" id="GO:0048029">
    <property type="term" value="F:monosaccharide binding"/>
    <property type="evidence" value="ECO:0007669"/>
    <property type="project" value="TreeGrafter"/>
</dbReference>
<evidence type="ECO:0000256" key="6">
    <source>
        <dbReference type="ARBA" id="ARBA00023235"/>
    </source>
</evidence>
<evidence type="ECO:0000256" key="9">
    <source>
        <dbReference type="RuleBase" id="RU000612"/>
    </source>
</evidence>
<evidence type="ECO:0000256" key="8">
    <source>
        <dbReference type="HAMAP-Rule" id="MF_00473"/>
    </source>
</evidence>
<dbReference type="CDD" id="cd05015">
    <property type="entry name" value="SIS_PGI_1"/>
    <property type="match status" value="1"/>
</dbReference>
<comment type="similarity">
    <text evidence="2 8 9">Belongs to the GPI family.</text>
</comment>
<gene>
    <name evidence="8" type="primary">pgi</name>
    <name evidence="10" type="ORF">DES52_101262</name>
</gene>
<dbReference type="PRINTS" id="PR00662">
    <property type="entry name" value="G6PISOMERASE"/>
</dbReference>
<dbReference type="FunFam" id="3.40.50.10490:FF:000016">
    <property type="entry name" value="Glucose-6-phosphate isomerase"/>
    <property type="match status" value="1"/>
</dbReference>
<comment type="pathway">
    <text evidence="8">Carbohydrate biosynthesis; gluconeogenesis.</text>
</comment>
<dbReference type="Proteomes" id="UP000248326">
    <property type="component" value="Unassembled WGS sequence"/>
</dbReference>
<dbReference type="CDD" id="cd05016">
    <property type="entry name" value="SIS_PGI_2"/>
    <property type="match status" value="1"/>
</dbReference>
<dbReference type="GO" id="GO:0004347">
    <property type="term" value="F:glucose-6-phosphate isomerase activity"/>
    <property type="evidence" value="ECO:0007669"/>
    <property type="project" value="UniProtKB-UniRule"/>
</dbReference>
<comment type="subcellular location">
    <subcellularLocation>
        <location evidence="8">Cytoplasm</location>
    </subcellularLocation>
</comment>
<dbReference type="EMBL" id="QJSX01000001">
    <property type="protein sequence ID" value="PYE56458.1"/>
    <property type="molecule type" value="Genomic_DNA"/>
</dbReference>
<evidence type="ECO:0000256" key="2">
    <source>
        <dbReference type="ARBA" id="ARBA00006604"/>
    </source>
</evidence>
<keyword evidence="5 8" id="KW-0324">Glycolysis</keyword>
<feature type="active site" description="Proton donor" evidence="8">
    <location>
        <position position="286"/>
    </location>
</feature>
<feature type="active site" evidence="8">
    <location>
        <position position="313"/>
    </location>
</feature>
<dbReference type="UniPathway" id="UPA00109">
    <property type="reaction ID" value="UER00181"/>
</dbReference>
<dbReference type="Gene3D" id="1.10.1390.10">
    <property type="match status" value="1"/>
</dbReference>
<dbReference type="GO" id="GO:0006094">
    <property type="term" value="P:gluconeogenesis"/>
    <property type="evidence" value="ECO:0007669"/>
    <property type="project" value="UniProtKB-UniRule"/>
</dbReference>
<keyword evidence="6 8" id="KW-0413">Isomerase</keyword>
<comment type="function">
    <text evidence="8">Catalyzes the reversible isomerization of glucose-6-phosphate to fructose-6-phosphate.</text>
</comment>
<evidence type="ECO:0000256" key="1">
    <source>
        <dbReference type="ARBA" id="ARBA00004926"/>
    </source>
</evidence>
<dbReference type="GO" id="GO:0006096">
    <property type="term" value="P:glycolytic process"/>
    <property type="evidence" value="ECO:0007669"/>
    <property type="project" value="UniProtKB-UniRule"/>
</dbReference>
<dbReference type="InterPro" id="IPR023096">
    <property type="entry name" value="G6P_Isomerase_C"/>
</dbReference>
<dbReference type="EC" id="5.3.1.9" evidence="8"/>
<evidence type="ECO:0000256" key="3">
    <source>
        <dbReference type="ARBA" id="ARBA00022432"/>
    </source>
</evidence>
<dbReference type="HAMAP" id="MF_00473">
    <property type="entry name" value="G6P_isomerase"/>
    <property type="match status" value="1"/>
</dbReference>
<evidence type="ECO:0000256" key="4">
    <source>
        <dbReference type="ARBA" id="ARBA00022490"/>
    </source>
</evidence>
<comment type="pathway">
    <text evidence="1 8 9">Carbohydrate degradation; glycolysis; D-glyceraldehyde 3-phosphate and glycerone phosphate from D-glucose: step 2/4.</text>
</comment>
<dbReference type="Pfam" id="PF00342">
    <property type="entry name" value="PGI"/>
    <property type="match status" value="1"/>
</dbReference>
<dbReference type="PROSITE" id="PS51463">
    <property type="entry name" value="P_GLUCOSE_ISOMERASE_3"/>
    <property type="match status" value="1"/>
</dbReference>
<dbReference type="AlphaFoldDB" id="A0A318SBN5"/>
<comment type="caution">
    <text evidence="10">The sequence shown here is derived from an EMBL/GenBank/DDBJ whole genome shotgun (WGS) entry which is preliminary data.</text>
</comment>
<accession>A0A318SBN5</accession>
<dbReference type="GO" id="GO:0005829">
    <property type="term" value="C:cytosol"/>
    <property type="evidence" value="ECO:0007669"/>
    <property type="project" value="TreeGrafter"/>
</dbReference>
<protein>
    <recommendedName>
        <fullName evidence="8">Glucose-6-phosphate isomerase</fullName>
        <shortName evidence="8">GPI</shortName>
        <ecNumber evidence="8">5.3.1.9</ecNumber>
    </recommendedName>
    <alternativeName>
        <fullName evidence="8">Phosphoglucose isomerase</fullName>
        <shortName evidence="8">PGI</shortName>
    </alternativeName>
    <alternativeName>
        <fullName evidence="8">Phosphohexose isomerase</fullName>
        <shortName evidence="8">PHI</shortName>
    </alternativeName>
</protein>
<dbReference type="PROSITE" id="PS00174">
    <property type="entry name" value="P_GLUCOSE_ISOMERASE_2"/>
    <property type="match status" value="1"/>
</dbReference>
<dbReference type="InterPro" id="IPR035482">
    <property type="entry name" value="SIS_PGI_2"/>
</dbReference>
<dbReference type="InterPro" id="IPR035476">
    <property type="entry name" value="SIS_PGI_1"/>
</dbReference>